<keyword evidence="1" id="KW-0175">Coiled coil</keyword>
<reference evidence="3" key="2">
    <citation type="submission" date="2020-11" db="EMBL/GenBank/DDBJ databases">
        <authorList>
            <person name="McCartney M.A."/>
            <person name="Auch B."/>
            <person name="Kono T."/>
            <person name="Mallez S."/>
            <person name="Becker A."/>
            <person name="Gohl D.M."/>
            <person name="Silverstein K.A.T."/>
            <person name="Koren S."/>
            <person name="Bechman K.B."/>
            <person name="Herman A."/>
            <person name="Abrahante J.E."/>
            <person name="Garbe J."/>
        </authorList>
    </citation>
    <scope>NUCLEOTIDE SEQUENCE</scope>
    <source>
        <strain evidence="3">Duluth1</strain>
        <tissue evidence="3">Whole animal</tissue>
    </source>
</reference>
<keyword evidence="4" id="KW-1185">Reference proteome</keyword>
<proteinExistence type="predicted"/>
<protein>
    <submittedName>
        <fullName evidence="3">Uncharacterized protein</fullName>
    </submittedName>
</protein>
<evidence type="ECO:0000313" key="4">
    <source>
        <dbReference type="Proteomes" id="UP000828390"/>
    </source>
</evidence>
<name>A0A9D4IXY7_DREPO</name>
<feature type="coiled-coil region" evidence="1">
    <location>
        <begin position="21"/>
        <end position="67"/>
    </location>
</feature>
<accession>A0A9D4IXY7</accession>
<feature type="chain" id="PRO_5039109966" evidence="2">
    <location>
        <begin position="17"/>
        <end position="216"/>
    </location>
</feature>
<feature type="signal peptide" evidence="2">
    <location>
        <begin position="1"/>
        <end position="16"/>
    </location>
</feature>
<comment type="caution">
    <text evidence="3">The sequence shown here is derived from an EMBL/GenBank/DDBJ whole genome shotgun (WGS) entry which is preliminary data.</text>
</comment>
<reference evidence="3" key="1">
    <citation type="journal article" date="2019" name="bioRxiv">
        <title>The Genome of the Zebra Mussel, Dreissena polymorpha: A Resource for Invasive Species Research.</title>
        <authorList>
            <person name="McCartney M.A."/>
            <person name="Auch B."/>
            <person name="Kono T."/>
            <person name="Mallez S."/>
            <person name="Zhang Y."/>
            <person name="Obille A."/>
            <person name="Becker A."/>
            <person name="Abrahante J.E."/>
            <person name="Garbe J."/>
            <person name="Badalamenti J.P."/>
            <person name="Herman A."/>
            <person name="Mangelson H."/>
            <person name="Liachko I."/>
            <person name="Sullivan S."/>
            <person name="Sone E.D."/>
            <person name="Koren S."/>
            <person name="Silverstein K.A.T."/>
            <person name="Beckman K.B."/>
            <person name="Gohl D.M."/>
        </authorList>
    </citation>
    <scope>NUCLEOTIDE SEQUENCE</scope>
    <source>
        <strain evidence="3">Duluth1</strain>
        <tissue evidence="3">Whole animal</tissue>
    </source>
</reference>
<dbReference type="EMBL" id="JAIWYP010000008">
    <property type="protein sequence ID" value="KAH3788662.1"/>
    <property type="molecule type" value="Genomic_DNA"/>
</dbReference>
<evidence type="ECO:0000256" key="2">
    <source>
        <dbReference type="SAM" id="SignalP"/>
    </source>
</evidence>
<organism evidence="3 4">
    <name type="scientific">Dreissena polymorpha</name>
    <name type="common">Zebra mussel</name>
    <name type="synonym">Mytilus polymorpha</name>
    <dbReference type="NCBI Taxonomy" id="45954"/>
    <lineage>
        <taxon>Eukaryota</taxon>
        <taxon>Metazoa</taxon>
        <taxon>Spiralia</taxon>
        <taxon>Lophotrochozoa</taxon>
        <taxon>Mollusca</taxon>
        <taxon>Bivalvia</taxon>
        <taxon>Autobranchia</taxon>
        <taxon>Heteroconchia</taxon>
        <taxon>Euheterodonta</taxon>
        <taxon>Imparidentia</taxon>
        <taxon>Neoheterodontei</taxon>
        <taxon>Myida</taxon>
        <taxon>Dreissenoidea</taxon>
        <taxon>Dreissenidae</taxon>
        <taxon>Dreissena</taxon>
    </lineage>
</organism>
<dbReference type="Proteomes" id="UP000828390">
    <property type="component" value="Unassembled WGS sequence"/>
</dbReference>
<evidence type="ECO:0000256" key="1">
    <source>
        <dbReference type="SAM" id="Coils"/>
    </source>
</evidence>
<sequence length="216" mass="25413">MFITLTGLLTDPICLANDVTAQEAVRKLAKLQTDVLKLTTEEIVELLEAAQNVLKKIENITETAIDEIRIYMENCRKDIDTSKQELSEHTGKCIQEFDENRRKFIESSYEQSCKDFQRRLMAHYNDTSSWVPLSNLDQSLDKRITDIYSTPKIHRIEIEKDRWHTNTYFTQVLYQIGVYTYKVNLAAVNLRFQLSWFMTGPKEFSFHRKHSVKLHN</sequence>
<keyword evidence="2" id="KW-0732">Signal</keyword>
<dbReference type="AlphaFoldDB" id="A0A9D4IXY7"/>
<gene>
    <name evidence="3" type="ORF">DPMN_166809</name>
</gene>
<evidence type="ECO:0000313" key="3">
    <source>
        <dbReference type="EMBL" id="KAH3788662.1"/>
    </source>
</evidence>